<dbReference type="InterPro" id="IPR016193">
    <property type="entry name" value="Cytidine_deaminase-like"/>
</dbReference>
<comment type="subunit">
    <text evidence="7">Homodimer.</text>
</comment>
<evidence type="ECO:0000256" key="5">
    <source>
        <dbReference type="ARBA" id="ARBA00022833"/>
    </source>
</evidence>
<dbReference type="InterPro" id="IPR028883">
    <property type="entry name" value="tRNA_aden_deaminase"/>
</dbReference>
<comment type="similarity">
    <text evidence="1">Belongs to the cytidine and deoxycytidylate deaminase family. ADAT2 subfamily.</text>
</comment>
<evidence type="ECO:0000313" key="9">
    <source>
        <dbReference type="EMBL" id="SNZ08204.1"/>
    </source>
</evidence>
<proteinExistence type="inferred from homology"/>
<dbReference type="EC" id="3.5.4.33" evidence="7"/>
<evidence type="ECO:0000313" key="10">
    <source>
        <dbReference type="Proteomes" id="UP000219036"/>
    </source>
</evidence>
<dbReference type="AlphaFoldDB" id="A0A285NFB4"/>
<dbReference type="SUPFAM" id="SSF53927">
    <property type="entry name" value="Cytidine deaminase-like"/>
    <property type="match status" value="1"/>
</dbReference>
<sequence>MSRMSEEVDIKFLKEAYKEALKAYSIDEVPVGAVVVIDGTIIGRGYNRRIKENNAILHAEVVAIQDACKNIKNWRLDGATIYITNEPCLMCAGAIMHARIRRVVFGSLNEKMGAILSNFRVFDDNNTPYTVEYRYIEDKNASQILKDYFSVKRGRENNEKSFTDCFYNRGSSR</sequence>
<evidence type="ECO:0000256" key="7">
    <source>
        <dbReference type="HAMAP-Rule" id="MF_00972"/>
    </source>
</evidence>
<feature type="domain" description="CMP/dCMP-type deaminase" evidence="8">
    <location>
        <begin position="7"/>
        <end position="118"/>
    </location>
</feature>
<dbReference type="Gene3D" id="3.40.140.10">
    <property type="entry name" value="Cytidine Deaminase, domain 2"/>
    <property type="match status" value="1"/>
</dbReference>
<feature type="binding site" evidence="7">
    <location>
        <position position="88"/>
    </location>
    <ligand>
        <name>Zn(2+)</name>
        <dbReference type="ChEBI" id="CHEBI:29105"/>
        <note>catalytic</note>
    </ligand>
</feature>
<keyword evidence="3 7" id="KW-0479">Metal-binding</keyword>
<evidence type="ECO:0000259" key="8">
    <source>
        <dbReference type="PROSITE" id="PS51747"/>
    </source>
</evidence>
<dbReference type="CDD" id="cd01285">
    <property type="entry name" value="nucleoside_deaminase"/>
    <property type="match status" value="1"/>
</dbReference>
<keyword evidence="2 7" id="KW-0819">tRNA processing</keyword>
<dbReference type="InterPro" id="IPR016192">
    <property type="entry name" value="APOBEC/CMP_deaminase_Zn-bd"/>
</dbReference>
<dbReference type="Proteomes" id="UP000219036">
    <property type="component" value="Unassembled WGS sequence"/>
</dbReference>
<reference evidence="10" key="1">
    <citation type="submission" date="2017-09" db="EMBL/GenBank/DDBJ databases">
        <authorList>
            <person name="Varghese N."/>
            <person name="Submissions S."/>
        </authorList>
    </citation>
    <scope>NUCLEOTIDE SEQUENCE [LARGE SCALE GENOMIC DNA]</scope>
    <source>
        <strain evidence="10">DSM 15103</strain>
    </source>
</reference>
<keyword evidence="4 7" id="KW-0378">Hydrolase</keyword>
<dbReference type="InterPro" id="IPR002125">
    <property type="entry name" value="CMP_dCMP_dom"/>
</dbReference>
<dbReference type="GO" id="GO:0002100">
    <property type="term" value="P:tRNA wobble adenosine to inosine editing"/>
    <property type="evidence" value="ECO:0007669"/>
    <property type="project" value="UniProtKB-UniRule"/>
</dbReference>
<evidence type="ECO:0000256" key="1">
    <source>
        <dbReference type="ARBA" id="ARBA00010669"/>
    </source>
</evidence>
<evidence type="ECO:0000256" key="3">
    <source>
        <dbReference type="ARBA" id="ARBA00022723"/>
    </source>
</evidence>
<dbReference type="GO" id="GO:0052717">
    <property type="term" value="F:tRNA-specific adenosine-34 deaminase activity"/>
    <property type="evidence" value="ECO:0007669"/>
    <property type="project" value="UniProtKB-UniRule"/>
</dbReference>
<feature type="active site" description="Proton donor" evidence="7">
    <location>
        <position position="60"/>
    </location>
</feature>
<keyword evidence="5 7" id="KW-0862">Zinc</keyword>
<dbReference type="PROSITE" id="PS00903">
    <property type="entry name" value="CYT_DCMP_DEAMINASES_1"/>
    <property type="match status" value="1"/>
</dbReference>
<comment type="catalytic activity">
    <reaction evidence="6 7">
        <text>adenosine(34) in tRNA + H2O + H(+) = inosine(34) in tRNA + NH4(+)</text>
        <dbReference type="Rhea" id="RHEA:43168"/>
        <dbReference type="Rhea" id="RHEA-COMP:10373"/>
        <dbReference type="Rhea" id="RHEA-COMP:10374"/>
        <dbReference type="ChEBI" id="CHEBI:15377"/>
        <dbReference type="ChEBI" id="CHEBI:15378"/>
        <dbReference type="ChEBI" id="CHEBI:28938"/>
        <dbReference type="ChEBI" id="CHEBI:74411"/>
        <dbReference type="ChEBI" id="CHEBI:82852"/>
        <dbReference type="EC" id="3.5.4.33"/>
    </reaction>
</comment>
<dbReference type="GO" id="GO:0008270">
    <property type="term" value="F:zinc ion binding"/>
    <property type="evidence" value="ECO:0007669"/>
    <property type="project" value="UniProtKB-UniRule"/>
</dbReference>
<keyword evidence="10" id="KW-1185">Reference proteome</keyword>
<dbReference type="PANTHER" id="PTHR11079:SF179">
    <property type="entry name" value="TRNA(ADENINE(34)) DEAMINASE, CHLOROPLASTIC"/>
    <property type="match status" value="1"/>
</dbReference>
<name>A0A285NFB4_9AQUI</name>
<feature type="binding site" evidence="7">
    <location>
        <position position="91"/>
    </location>
    <ligand>
        <name>Zn(2+)</name>
        <dbReference type="ChEBI" id="CHEBI:29105"/>
        <note>catalytic</note>
    </ligand>
</feature>
<comment type="function">
    <text evidence="7">Catalyzes the deamination of adenosine to inosine at the wobble position 34 of tRNA(Arg2).</text>
</comment>
<dbReference type="PROSITE" id="PS51747">
    <property type="entry name" value="CYT_DCMP_DEAMINASES_2"/>
    <property type="match status" value="1"/>
</dbReference>
<accession>A0A285NFB4</accession>
<organism evidence="9 10">
    <name type="scientific">Persephonella hydrogeniphila</name>
    <dbReference type="NCBI Taxonomy" id="198703"/>
    <lineage>
        <taxon>Bacteria</taxon>
        <taxon>Pseudomonadati</taxon>
        <taxon>Aquificota</taxon>
        <taxon>Aquificia</taxon>
        <taxon>Aquificales</taxon>
        <taxon>Hydrogenothermaceae</taxon>
        <taxon>Persephonella</taxon>
    </lineage>
</organism>
<evidence type="ECO:0000256" key="2">
    <source>
        <dbReference type="ARBA" id="ARBA00022694"/>
    </source>
</evidence>
<dbReference type="PANTHER" id="PTHR11079">
    <property type="entry name" value="CYTOSINE DEAMINASE FAMILY MEMBER"/>
    <property type="match status" value="1"/>
</dbReference>
<evidence type="ECO:0000256" key="6">
    <source>
        <dbReference type="ARBA" id="ARBA00048045"/>
    </source>
</evidence>
<feature type="binding site" evidence="7">
    <location>
        <position position="58"/>
    </location>
    <ligand>
        <name>Zn(2+)</name>
        <dbReference type="ChEBI" id="CHEBI:29105"/>
        <note>catalytic</note>
    </ligand>
</feature>
<comment type="cofactor">
    <cofactor evidence="7">
        <name>Zn(2+)</name>
        <dbReference type="ChEBI" id="CHEBI:29105"/>
    </cofactor>
    <text evidence="7">Binds 1 zinc ion per subunit.</text>
</comment>
<dbReference type="HAMAP" id="MF_00972">
    <property type="entry name" value="tRNA_aden_deaminase"/>
    <property type="match status" value="1"/>
</dbReference>
<evidence type="ECO:0000256" key="4">
    <source>
        <dbReference type="ARBA" id="ARBA00022801"/>
    </source>
</evidence>
<protein>
    <recommendedName>
        <fullName evidence="7">tRNA-specific adenosine deaminase</fullName>
        <ecNumber evidence="7">3.5.4.33</ecNumber>
    </recommendedName>
</protein>
<dbReference type="EMBL" id="OBEI01000004">
    <property type="protein sequence ID" value="SNZ08204.1"/>
    <property type="molecule type" value="Genomic_DNA"/>
</dbReference>
<dbReference type="Pfam" id="PF00383">
    <property type="entry name" value="dCMP_cyt_deam_1"/>
    <property type="match status" value="1"/>
</dbReference>
<gene>
    <name evidence="7" type="primary">tadA</name>
    <name evidence="9" type="ORF">SAMN06265182_1211</name>
</gene>